<keyword evidence="2" id="KW-1185">Reference proteome</keyword>
<name>A0AAU9URW6_EUPED</name>
<protein>
    <recommendedName>
        <fullName evidence="3">DDE Tnp4 domain-containing protein</fullName>
    </recommendedName>
</protein>
<reference evidence="1" key="1">
    <citation type="submission" date="2022-03" db="EMBL/GenBank/DDBJ databases">
        <authorList>
            <person name="Tunstrom K."/>
        </authorList>
    </citation>
    <scope>NUCLEOTIDE SEQUENCE</scope>
</reference>
<comment type="caution">
    <text evidence="1">The sequence shown here is derived from an EMBL/GenBank/DDBJ whole genome shotgun (WGS) entry which is preliminary data.</text>
</comment>
<evidence type="ECO:0008006" key="3">
    <source>
        <dbReference type="Google" id="ProtNLM"/>
    </source>
</evidence>
<evidence type="ECO:0000313" key="1">
    <source>
        <dbReference type="EMBL" id="CAH2100743.1"/>
    </source>
</evidence>
<dbReference type="EMBL" id="CAKOGL010000023">
    <property type="protein sequence ID" value="CAH2100743.1"/>
    <property type="molecule type" value="Genomic_DNA"/>
</dbReference>
<dbReference type="Proteomes" id="UP001153954">
    <property type="component" value="Unassembled WGS sequence"/>
</dbReference>
<proteinExistence type="predicted"/>
<evidence type="ECO:0000313" key="2">
    <source>
        <dbReference type="Proteomes" id="UP001153954"/>
    </source>
</evidence>
<dbReference type="AlphaFoldDB" id="A0AAU9URW6"/>
<sequence length="249" mass="28235">MESACEGGARAARRDLVTELRWSVALALTHEGLETEFAGSVHRPLHCLARYLASGCSMKDLHYSYKVGVSTISVIIWDVCWTLWHVLQGEYLQTPSTEKEWMKIVEGFKRNTNFPHCLGAIDGKHIKILKPPHSGSMYFNYKDYFSIVLLAVHSVHALLLHNYVRENDGHNFEDVANPPLFENIQSTSVRNVQANSVRSIFSHYFLSNEGSLPWENTFLVVNDILCFFLSGARTNKAYGLPTLEHATYN</sequence>
<organism evidence="1 2">
    <name type="scientific">Euphydryas editha</name>
    <name type="common">Edith's checkerspot</name>
    <dbReference type="NCBI Taxonomy" id="104508"/>
    <lineage>
        <taxon>Eukaryota</taxon>
        <taxon>Metazoa</taxon>
        <taxon>Ecdysozoa</taxon>
        <taxon>Arthropoda</taxon>
        <taxon>Hexapoda</taxon>
        <taxon>Insecta</taxon>
        <taxon>Pterygota</taxon>
        <taxon>Neoptera</taxon>
        <taxon>Endopterygota</taxon>
        <taxon>Lepidoptera</taxon>
        <taxon>Glossata</taxon>
        <taxon>Ditrysia</taxon>
        <taxon>Papilionoidea</taxon>
        <taxon>Nymphalidae</taxon>
        <taxon>Nymphalinae</taxon>
        <taxon>Euphydryas</taxon>
    </lineage>
</organism>
<accession>A0AAU9URW6</accession>
<gene>
    <name evidence="1" type="ORF">EEDITHA_LOCUS15569</name>
</gene>